<reference evidence="10" key="2">
    <citation type="submission" date="2021-04" db="EMBL/GenBank/DDBJ databases">
        <authorList>
            <person name="Gilroy R."/>
        </authorList>
    </citation>
    <scope>NUCLEOTIDE SEQUENCE</scope>
    <source>
        <strain evidence="10">ChiGjej4B4-7305</strain>
    </source>
</reference>
<dbReference type="InterPro" id="IPR043129">
    <property type="entry name" value="ATPase_NBD"/>
</dbReference>
<keyword evidence="5" id="KW-0067">ATP-binding</keyword>
<evidence type="ECO:0000313" key="11">
    <source>
        <dbReference type="Proteomes" id="UP000824037"/>
    </source>
</evidence>
<feature type="domain" description="Carbohydrate kinase FGGY N-terminal" evidence="8">
    <location>
        <begin position="25"/>
        <end position="251"/>
    </location>
</feature>
<proteinExistence type="inferred from homology"/>
<dbReference type="EMBL" id="DXBY01000353">
    <property type="protein sequence ID" value="HIZ38262.1"/>
    <property type="molecule type" value="Genomic_DNA"/>
</dbReference>
<dbReference type="Pfam" id="PF00370">
    <property type="entry name" value="FGGY_N"/>
    <property type="match status" value="1"/>
</dbReference>
<feature type="domain" description="Carbohydrate kinase FGGY C-terminal" evidence="9">
    <location>
        <begin position="262"/>
        <end position="443"/>
    </location>
</feature>
<comment type="similarity">
    <text evidence="1 7">Belongs to the FGGY kinase family.</text>
</comment>
<dbReference type="PANTHER" id="PTHR10196">
    <property type="entry name" value="SUGAR KINASE"/>
    <property type="match status" value="1"/>
</dbReference>
<evidence type="ECO:0000313" key="10">
    <source>
        <dbReference type="EMBL" id="HIZ38262.1"/>
    </source>
</evidence>
<dbReference type="GO" id="GO:0005524">
    <property type="term" value="F:ATP binding"/>
    <property type="evidence" value="ECO:0007669"/>
    <property type="project" value="UniProtKB-KW"/>
</dbReference>
<dbReference type="InterPro" id="IPR018485">
    <property type="entry name" value="FGGY_C"/>
</dbReference>
<gene>
    <name evidence="10" type="ORF">H9815_20990</name>
</gene>
<evidence type="ECO:0000256" key="4">
    <source>
        <dbReference type="ARBA" id="ARBA00022777"/>
    </source>
</evidence>
<protein>
    <recommendedName>
        <fullName evidence="6">ATP:glycerol 3-phosphotransferase</fullName>
    </recommendedName>
</protein>
<name>A0A9D2EIQ0_9MICO</name>
<dbReference type="PROSITE" id="PS00933">
    <property type="entry name" value="FGGY_KINASES_1"/>
    <property type="match status" value="1"/>
</dbReference>
<sequence length="493" mass="52834">MPSVGGALRAVSARSLEQKGCTVAILALDQGTSGSKAIVVDDDGIHAVVERSIHPQYLDGGAVEQDPVELYDSVVEAGKEAVAQAGKVIDGVSLANQGETILAWDPDTGEPLTTCIVWQDRRAESVVDRLRAHSQEVHERTGLVLDSYFTAPKMVWLRENLTRAGVVTTTDTWILHRLTGEFVTDVATASRSLLFNVDDVAWDQRLLEIFGLAGEPLPRAVACDDIVGTTAVFGDEVPVGGLIVDQQAALFAENCLERGQGKCTYGTGAFILVNMGETAPRFDNGLTTSVAWKLRGRTMYCSDGQVYTAASAVRWMQDLGIVRHAGEMDEIAAPDASGVICAPSFAGLAAPWWKPDAGAFIAGMKLSTGKPEIVRAVLDGIACQIAELSDLTLPELGAPLTRLRVDGGLTQSTTLMQSQADMLQAPIDTYPSFHATALGTAACMRLALNPELAVEDGPYPWRAEASYHPQRSVEDVSAYRKAWRHAVEATLEV</sequence>
<keyword evidence="4 7" id="KW-0418">Kinase</keyword>
<evidence type="ECO:0000256" key="3">
    <source>
        <dbReference type="ARBA" id="ARBA00022741"/>
    </source>
</evidence>
<accession>A0A9D2EIQ0</accession>
<comment type="caution">
    <text evidence="10">The sequence shown here is derived from an EMBL/GenBank/DDBJ whole genome shotgun (WGS) entry which is preliminary data.</text>
</comment>
<evidence type="ECO:0000256" key="5">
    <source>
        <dbReference type="ARBA" id="ARBA00022840"/>
    </source>
</evidence>
<evidence type="ECO:0000259" key="8">
    <source>
        <dbReference type="Pfam" id="PF00370"/>
    </source>
</evidence>
<evidence type="ECO:0000256" key="6">
    <source>
        <dbReference type="ARBA" id="ARBA00043149"/>
    </source>
</evidence>
<evidence type="ECO:0000256" key="7">
    <source>
        <dbReference type="RuleBase" id="RU003733"/>
    </source>
</evidence>
<dbReference type="GO" id="GO:0005829">
    <property type="term" value="C:cytosol"/>
    <property type="evidence" value="ECO:0007669"/>
    <property type="project" value="TreeGrafter"/>
</dbReference>
<evidence type="ECO:0000256" key="1">
    <source>
        <dbReference type="ARBA" id="ARBA00009156"/>
    </source>
</evidence>
<dbReference type="GO" id="GO:0004370">
    <property type="term" value="F:glycerol kinase activity"/>
    <property type="evidence" value="ECO:0007669"/>
    <property type="project" value="TreeGrafter"/>
</dbReference>
<dbReference type="InterPro" id="IPR000577">
    <property type="entry name" value="Carb_kinase_FGGY"/>
</dbReference>
<dbReference type="PROSITE" id="PS00445">
    <property type="entry name" value="FGGY_KINASES_2"/>
    <property type="match status" value="1"/>
</dbReference>
<keyword evidence="2 7" id="KW-0808">Transferase</keyword>
<evidence type="ECO:0000259" key="9">
    <source>
        <dbReference type="Pfam" id="PF02782"/>
    </source>
</evidence>
<dbReference type="Gene3D" id="3.30.420.40">
    <property type="match status" value="2"/>
</dbReference>
<keyword evidence="3" id="KW-0547">Nucleotide-binding</keyword>
<dbReference type="Proteomes" id="UP000824037">
    <property type="component" value="Unassembled WGS sequence"/>
</dbReference>
<dbReference type="AlphaFoldDB" id="A0A9D2EIQ0"/>
<reference evidence="10" key="1">
    <citation type="journal article" date="2021" name="PeerJ">
        <title>Extensive microbial diversity within the chicken gut microbiome revealed by metagenomics and culture.</title>
        <authorList>
            <person name="Gilroy R."/>
            <person name="Ravi A."/>
            <person name="Getino M."/>
            <person name="Pursley I."/>
            <person name="Horton D.L."/>
            <person name="Alikhan N.F."/>
            <person name="Baker D."/>
            <person name="Gharbi K."/>
            <person name="Hall N."/>
            <person name="Watson M."/>
            <person name="Adriaenssens E.M."/>
            <person name="Foster-Nyarko E."/>
            <person name="Jarju S."/>
            <person name="Secka A."/>
            <person name="Antonio M."/>
            <person name="Oren A."/>
            <person name="Chaudhuri R.R."/>
            <person name="La Ragione R."/>
            <person name="Hildebrand F."/>
            <person name="Pallen M.J."/>
        </authorList>
    </citation>
    <scope>NUCLEOTIDE SEQUENCE</scope>
    <source>
        <strain evidence="10">ChiGjej4B4-7305</strain>
    </source>
</reference>
<dbReference type="PIRSF" id="PIRSF000538">
    <property type="entry name" value="GlpK"/>
    <property type="match status" value="1"/>
</dbReference>
<organism evidence="10 11">
    <name type="scientific">Candidatus Ruania gallistercoris</name>
    <dbReference type="NCBI Taxonomy" id="2838746"/>
    <lineage>
        <taxon>Bacteria</taxon>
        <taxon>Bacillati</taxon>
        <taxon>Actinomycetota</taxon>
        <taxon>Actinomycetes</taxon>
        <taxon>Micrococcales</taxon>
        <taxon>Ruaniaceae</taxon>
        <taxon>Ruania</taxon>
    </lineage>
</organism>
<dbReference type="SUPFAM" id="SSF53067">
    <property type="entry name" value="Actin-like ATPase domain"/>
    <property type="match status" value="2"/>
</dbReference>
<dbReference type="Pfam" id="PF02782">
    <property type="entry name" value="FGGY_C"/>
    <property type="match status" value="1"/>
</dbReference>
<dbReference type="InterPro" id="IPR018483">
    <property type="entry name" value="Carb_kinase_FGGY_CS"/>
</dbReference>
<evidence type="ECO:0000256" key="2">
    <source>
        <dbReference type="ARBA" id="ARBA00022679"/>
    </source>
</evidence>
<dbReference type="PANTHER" id="PTHR10196:SF69">
    <property type="entry name" value="GLYCEROL KINASE"/>
    <property type="match status" value="1"/>
</dbReference>
<dbReference type="InterPro" id="IPR018484">
    <property type="entry name" value="FGGY_N"/>
</dbReference>
<dbReference type="GO" id="GO:0019563">
    <property type="term" value="P:glycerol catabolic process"/>
    <property type="evidence" value="ECO:0007669"/>
    <property type="project" value="TreeGrafter"/>
</dbReference>